<accession>A0A8E6B5J5</accession>
<evidence type="ECO:0000313" key="1">
    <source>
        <dbReference type="EMBL" id="QVL32338.1"/>
    </source>
</evidence>
<sequence>MSINIILPSSPSRVGLVPASTAFDAGELLWRDSADGLIKPASLFTNMGVDATATQTNFSAVFAGIAQDRRLVGENAQALKSFLDIAIADCDCPAQTFKVGDKVGVLRSGVPNVTNGTVTAAASLTTAIGVVVGTYGNNATKVRVKFVSKLFNLMI</sequence>
<proteinExistence type="predicted"/>
<keyword evidence="2" id="KW-1185">Reference proteome</keyword>
<protein>
    <submittedName>
        <fullName evidence="1">Uncharacterized protein</fullName>
    </submittedName>
</protein>
<name>A0A8E6B5J5_9BACT</name>
<dbReference type="AlphaFoldDB" id="A0A8E6B5J5"/>
<evidence type="ECO:0000313" key="2">
    <source>
        <dbReference type="Proteomes" id="UP000676194"/>
    </source>
</evidence>
<dbReference type="Proteomes" id="UP000676194">
    <property type="component" value="Chromosome"/>
</dbReference>
<dbReference type="KEGG" id="tsph:KIH39_00010"/>
<reference evidence="1" key="1">
    <citation type="submission" date="2021-05" db="EMBL/GenBank/DDBJ databases">
        <title>Complete genome sequence of the cellulolytic planctomycete Telmatocola sphagniphila SP2T and characterization of the first cellulase from planctomycetes.</title>
        <authorList>
            <person name="Rakitin A.L."/>
            <person name="Beletsky A.V."/>
            <person name="Naumoff D.G."/>
            <person name="Kulichevskaya I.S."/>
            <person name="Mardanov A.V."/>
            <person name="Ravin N.V."/>
            <person name="Dedysh S.N."/>
        </authorList>
    </citation>
    <scope>NUCLEOTIDE SEQUENCE</scope>
    <source>
        <strain evidence="1">SP2T</strain>
    </source>
</reference>
<gene>
    <name evidence="1" type="ORF">KIH39_00010</name>
</gene>
<organism evidence="1 2">
    <name type="scientific">Telmatocola sphagniphila</name>
    <dbReference type="NCBI Taxonomy" id="1123043"/>
    <lineage>
        <taxon>Bacteria</taxon>
        <taxon>Pseudomonadati</taxon>
        <taxon>Planctomycetota</taxon>
        <taxon>Planctomycetia</taxon>
        <taxon>Gemmatales</taxon>
        <taxon>Gemmataceae</taxon>
    </lineage>
</organism>
<dbReference type="EMBL" id="CP074694">
    <property type="protein sequence ID" value="QVL32338.1"/>
    <property type="molecule type" value="Genomic_DNA"/>
</dbReference>
<dbReference type="RefSeq" id="WP_213497199.1">
    <property type="nucleotide sequence ID" value="NZ_CP074694.1"/>
</dbReference>